<organism evidence="2 3">
    <name type="scientific">Amniculicola lignicola CBS 123094</name>
    <dbReference type="NCBI Taxonomy" id="1392246"/>
    <lineage>
        <taxon>Eukaryota</taxon>
        <taxon>Fungi</taxon>
        <taxon>Dikarya</taxon>
        <taxon>Ascomycota</taxon>
        <taxon>Pezizomycotina</taxon>
        <taxon>Dothideomycetes</taxon>
        <taxon>Pleosporomycetidae</taxon>
        <taxon>Pleosporales</taxon>
        <taxon>Amniculicolaceae</taxon>
        <taxon>Amniculicola</taxon>
    </lineage>
</organism>
<dbReference type="Pfam" id="PF01965">
    <property type="entry name" value="DJ-1_PfpI"/>
    <property type="match status" value="1"/>
</dbReference>
<dbReference type="AlphaFoldDB" id="A0A6A5WR37"/>
<keyword evidence="2" id="KW-0808">Transferase</keyword>
<protein>
    <submittedName>
        <fullName evidence="2">Class I glutamine amidotransferase-like protein</fullName>
    </submittedName>
</protein>
<dbReference type="InterPro" id="IPR002818">
    <property type="entry name" value="DJ-1/PfpI"/>
</dbReference>
<accession>A0A6A5WR37</accession>
<gene>
    <name evidence="2" type="ORF">P154DRAFT_519703</name>
</gene>
<reference evidence="2" key="1">
    <citation type="journal article" date="2020" name="Stud. Mycol.">
        <title>101 Dothideomycetes genomes: a test case for predicting lifestyles and emergence of pathogens.</title>
        <authorList>
            <person name="Haridas S."/>
            <person name="Albert R."/>
            <person name="Binder M."/>
            <person name="Bloem J."/>
            <person name="Labutti K."/>
            <person name="Salamov A."/>
            <person name="Andreopoulos B."/>
            <person name="Baker S."/>
            <person name="Barry K."/>
            <person name="Bills G."/>
            <person name="Bluhm B."/>
            <person name="Cannon C."/>
            <person name="Castanera R."/>
            <person name="Culley D."/>
            <person name="Daum C."/>
            <person name="Ezra D."/>
            <person name="Gonzalez J."/>
            <person name="Henrissat B."/>
            <person name="Kuo A."/>
            <person name="Liang C."/>
            <person name="Lipzen A."/>
            <person name="Lutzoni F."/>
            <person name="Magnuson J."/>
            <person name="Mondo S."/>
            <person name="Nolan M."/>
            <person name="Ohm R."/>
            <person name="Pangilinan J."/>
            <person name="Park H.-J."/>
            <person name="Ramirez L."/>
            <person name="Alfaro M."/>
            <person name="Sun H."/>
            <person name="Tritt A."/>
            <person name="Yoshinaga Y."/>
            <person name="Zwiers L.-H."/>
            <person name="Turgeon B."/>
            <person name="Goodwin S."/>
            <person name="Spatafora J."/>
            <person name="Crous P."/>
            <person name="Grigoriev I."/>
        </authorList>
    </citation>
    <scope>NUCLEOTIDE SEQUENCE</scope>
    <source>
        <strain evidence="2">CBS 123094</strain>
    </source>
</reference>
<dbReference type="GO" id="GO:0016740">
    <property type="term" value="F:transferase activity"/>
    <property type="evidence" value="ECO:0007669"/>
    <property type="project" value="UniProtKB-KW"/>
</dbReference>
<dbReference type="PANTHER" id="PTHR43130">
    <property type="entry name" value="ARAC-FAMILY TRANSCRIPTIONAL REGULATOR"/>
    <property type="match status" value="1"/>
</dbReference>
<keyword evidence="3" id="KW-1185">Reference proteome</keyword>
<dbReference type="InterPro" id="IPR052158">
    <property type="entry name" value="INH-QAR"/>
</dbReference>
<dbReference type="EMBL" id="ML977569">
    <property type="protein sequence ID" value="KAF2004162.1"/>
    <property type="molecule type" value="Genomic_DNA"/>
</dbReference>
<evidence type="ECO:0000313" key="2">
    <source>
        <dbReference type="EMBL" id="KAF2004162.1"/>
    </source>
</evidence>
<evidence type="ECO:0000259" key="1">
    <source>
        <dbReference type="Pfam" id="PF01965"/>
    </source>
</evidence>
<keyword evidence="2" id="KW-0315">Glutamine amidotransferase</keyword>
<evidence type="ECO:0000313" key="3">
    <source>
        <dbReference type="Proteomes" id="UP000799779"/>
    </source>
</evidence>
<feature type="domain" description="DJ-1/PfpI" evidence="1">
    <location>
        <begin position="6"/>
        <end position="151"/>
    </location>
</feature>
<proteinExistence type="predicted"/>
<dbReference type="Gene3D" id="3.40.50.880">
    <property type="match status" value="1"/>
</dbReference>
<dbReference type="SUPFAM" id="SSF52317">
    <property type="entry name" value="Class I glutamine amidotransferase-like"/>
    <property type="match status" value="1"/>
</dbReference>
<sequence>MVQFSVAVFIYPGADILDFAGPIEIYTTGSPPGVESPFKLITFAHENPLQASAKALTVVPDATFSEVESKIEEYDLLVVPGAAPDLLKTYIDSKEGGEIQALLRKFVTLSPRKEQGQRVLQSVCTGSLLLGASGILAHRTVTSHHMSYDLLKELCDKAAGGDSCTNVVRNRWVDAGTTEAGVRIVNAGGVSSGLDASLFISELLAGKERANWAAEIVEFERRAQDDGWGA</sequence>
<dbReference type="PANTHER" id="PTHR43130:SF3">
    <property type="entry name" value="HTH-TYPE TRANSCRIPTIONAL REGULATOR RV1931C"/>
    <property type="match status" value="1"/>
</dbReference>
<dbReference type="InterPro" id="IPR029062">
    <property type="entry name" value="Class_I_gatase-like"/>
</dbReference>
<dbReference type="Proteomes" id="UP000799779">
    <property type="component" value="Unassembled WGS sequence"/>
</dbReference>
<dbReference type="OrthoDB" id="543156at2759"/>
<name>A0A6A5WR37_9PLEO</name>